<reference evidence="1 2" key="1">
    <citation type="submission" date="2022-09" db="EMBL/GenBank/DDBJ databases">
        <title>New species of Phenylobacterium.</title>
        <authorList>
            <person name="Mieszkin S."/>
        </authorList>
    </citation>
    <scope>NUCLEOTIDE SEQUENCE [LARGE SCALE GENOMIC DNA]</scope>
    <source>
        <strain evidence="1 2">HK31-G</strain>
    </source>
</reference>
<sequence>MTRPAKPTLSLAKIDLEEKVTDLRLRLRGKLAVDLVDYQRAYAQSNAQDIALEQLVPHILSTFMEADRGFQAWRKANPISGAS</sequence>
<dbReference type="RefSeq" id="WP_377371718.1">
    <property type="nucleotide sequence ID" value="NZ_JAOTJD010000060.1"/>
</dbReference>
<name>A0ABW6CX41_9CAUL</name>
<dbReference type="Pfam" id="PF10038">
    <property type="entry name" value="DUF2274"/>
    <property type="match status" value="1"/>
</dbReference>
<keyword evidence="2" id="KW-1185">Reference proteome</keyword>
<evidence type="ECO:0000313" key="1">
    <source>
        <dbReference type="EMBL" id="MFD3266465.1"/>
    </source>
</evidence>
<dbReference type="EMBL" id="JAOTJD010000060">
    <property type="protein sequence ID" value="MFD3266465.1"/>
    <property type="molecule type" value="Genomic_DNA"/>
</dbReference>
<evidence type="ECO:0000313" key="2">
    <source>
        <dbReference type="Proteomes" id="UP001598130"/>
    </source>
</evidence>
<protein>
    <submittedName>
        <fullName evidence="1">DUF2274 domain-containing protein</fullName>
    </submittedName>
</protein>
<proteinExistence type="predicted"/>
<comment type="caution">
    <text evidence="1">The sequence shown here is derived from an EMBL/GenBank/DDBJ whole genome shotgun (WGS) entry which is preliminary data.</text>
</comment>
<dbReference type="Proteomes" id="UP001598130">
    <property type="component" value="Unassembled WGS sequence"/>
</dbReference>
<gene>
    <name evidence="1" type="ORF">OCL97_21190</name>
</gene>
<accession>A0ABW6CX41</accession>
<dbReference type="InterPro" id="IPR018733">
    <property type="entry name" value="DUF2274"/>
</dbReference>
<organism evidence="1 2">
    <name type="scientific">Phenylobacterium ferrooxidans</name>
    <dbReference type="NCBI Taxonomy" id="2982689"/>
    <lineage>
        <taxon>Bacteria</taxon>
        <taxon>Pseudomonadati</taxon>
        <taxon>Pseudomonadota</taxon>
        <taxon>Alphaproteobacteria</taxon>
        <taxon>Caulobacterales</taxon>
        <taxon>Caulobacteraceae</taxon>
        <taxon>Phenylobacterium</taxon>
    </lineage>
</organism>